<dbReference type="Gene3D" id="1.10.287.130">
    <property type="match status" value="1"/>
</dbReference>
<name>A0AAE3HLN9_9GAMM</name>
<dbReference type="Pfam" id="PF02518">
    <property type="entry name" value="HATPase_c"/>
    <property type="match status" value="1"/>
</dbReference>
<evidence type="ECO:0000313" key="15">
    <source>
        <dbReference type="EMBL" id="MCS3903406.1"/>
    </source>
</evidence>
<accession>A0AAE3HLN9</accession>
<evidence type="ECO:0000256" key="6">
    <source>
        <dbReference type="ARBA" id="ARBA00022777"/>
    </source>
</evidence>
<dbReference type="SUPFAM" id="SSF55874">
    <property type="entry name" value="ATPase domain of HSP90 chaperone/DNA topoisomerase II/histidine kinase"/>
    <property type="match status" value="1"/>
</dbReference>
<dbReference type="InterPro" id="IPR013656">
    <property type="entry name" value="PAS_4"/>
</dbReference>
<dbReference type="NCBIfam" id="NF008293">
    <property type="entry name" value="PRK11073.1"/>
    <property type="match status" value="1"/>
</dbReference>
<dbReference type="GO" id="GO:0005524">
    <property type="term" value="F:ATP binding"/>
    <property type="evidence" value="ECO:0007669"/>
    <property type="project" value="UniProtKB-KW"/>
</dbReference>
<evidence type="ECO:0000256" key="7">
    <source>
        <dbReference type="ARBA" id="ARBA00022840"/>
    </source>
</evidence>
<dbReference type="PRINTS" id="PR00344">
    <property type="entry name" value="BCTRLSENSOR"/>
</dbReference>
<evidence type="ECO:0000256" key="3">
    <source>
        <dbReference type="ARBA" id="ARBA00022553"/>
    </source>
</evidence>
<keyword evidence="8" id="KW-0902">Two-component regulatory system</keyword>
<keyword evidence="4 15" id="KW-0808">Transferase</keyword>
<keyword evidence="5" id="KW-0547">Nucleotide-binding</keyword>
<evidence type="ECO:0000256" key="5">
    <source>
        <dbReference type="ARBA" id="ARBA00022741"/>
    </source>
</evidence>
<dbReference type="EC" id="2.7.13.3" evidence="2"/>
<dbReference type="Gene3D" id="3.30.565.10">
    <property type="entry name" value="Histidine kinase-like ATPase, C-terminal domain"/>
    <property type="match status" value="1"/>
</dbReference>
<comment type="catalytic activity">
    <reaction evidence="1">
        <text>ATP + protein L-histidine = ADP + protein N-phospho-L-histidine.</text>
        <dbReference type="EC" id="2.7.13.3"/>
    </reaction>
</comment>
<keyword evidence="3" id="KW-0597">Phosphoprotein</keyword>
<evidence type="ECO:0000256" key="4">
    <source>
        <dbReference type="ARBA" id="ARBA00022679"/>
    </source>
</evidence>
<dbReference type="Proteomes" id="UP001204445">
    <property type="component" value="Unassembled WGS sequence"/>
</dbReference>
<dbReference type="GO" id="GO:0000155">
    <property type="term" value="F:phosphorelay sensor kinase activity"/>
    <property type="evidence" value="ECO:0007669"/>
    <property type="project" value="InterPro"/>
</dbReference>
<dbReference type="SUPFAM" id="SSF47384">
    <property type="entry name" value="Homodimeric domain of signal transducing histidine kinase"/>
    <property type="match status" value="1"/>
</dbReference>
<dbReference type="InterPro" id="IPR003661">
    <property type="entry name" value="HisK_dim/P_dom"/>
</dbReference>
<evidence type="ECO:0000313" key="16">
    <source>
        <dbReference type="Proteomes" id="UP001204445"/>
    </source>
</evidence>
<dbReference type="InterPro" id="IPR003594">
    <property type="entry name" value="HATPase_dom"/>
</dbReference>
<dbReference type="CDD" id="cd00130">
    <property type="entry name" value="PAS"/>
    <property type="match status" value="1"/>
</dbReference>
<dbReference type="SUPFAM" id="SSF55785">
    <property type="entry name" value="PYP-like sensor domain (PAS domain)"/>
    <property type="match status" value="1"/>
</dbReference>
<evidence type="ECO:0000256" key="1">
    <source>
        <dbReference type="ARBA" id="ARBA00000085"/>
    </source>
</evidence>
<reference evidence="15" key="1">
    <citation type="submission" date="2022-08" db="EMBL/GenBank/DDBJ databases">
        <title>Genomic Encyclopedia of Type Strains, Phase III (KMG-III): the genomes of soil and plant-associated and newly described type strains.</title>
        <authorList>
            <person name="Whitman W."/>
        </authorList>
    </citation>
    <scope>NUCLEOTIDE SEQUENCE</scope>
    <source>
        <strain evidence="15">HMT 1</strain>
    </source>
</reference>
<evidence type="ECO:0000256" key="8">
    <source>
        <dbReference type="ARBA" id="ARBA00023012"/>
    </source>
</evidence>
<comment type="caution">
    <text evidence="15">The sequence shown here is derived from an EMBL/GenBank/DDBJ whole genome shotgun (WGS) entry which is preliminary data.</text>
</comment>
<evidence type="ECO:0000256" key="2">
    <source>
        <dbReference type="ARBA" id="ARBA00012438"/>
    </source>
</evidence>
<evidence type="ECO:0000259" key="14">
    <source>
        <dbReference type="PROSITE" id="PS50109"/>
    </source>
</evidence>
<evidence type="ECO:0000256" key="13">
    <source>
        <dbReference type="ARBA" id="ARBA00043094"/>
    </source>
</evidence>
<dbReference type="InterPro" id="IPR004358">
    <property type="entry name" value="Sig_transdc_His_kin-like_C"/>
</dbReference>
<organism evidence="15 16">
    <name type="scientific">Methylohalomonas lacus</name>
    <dbReference type="NCBI Taxonomy" id="398773"/>
    <lineage>
        <taxon>Bacteria</taxon>
        <taxon>Pseudomonadati</taxon>
        <taxon>Pseudomonadota</taxon>
        <taxon>Gammaproteobacteria</taxon>
        <taxon>Methylohalomonadales</taxon>
        <taxon>Methylohalomonadaceae</taxon>
        <taxon>Methylohalomonas</taxon>
    </lineage>
</organism>
<keyword evidence="7" id="KW-0067">ATP-binding</keyword>
<dbReference type="Pfam" id="PF08448">
    <property type="entry name" value="PAS_4"/>
    <property type="match status" value="1"/>
</dbReference>
<dbReference type="Pfam" id="PF00512">
    <property type="entry name" value="HisKA"/>
    <property type="match status" value="1"/>
</dbReference>
<dbReference type="Gene3D" id="3.30.450.20">
    <property type="entry name" value="PAS domain"/>
    <property type="match status" value="1"/>
</dbReference>
<dbReference type="PANTHER" id="PTHR43065">
    <property type="entry name" value="SENSOR HISTIDINE KINASE"/>
    <property type="match status" value="1"/>
</dbReference>
<keyword evidence="9" id="KW-0535">Nitrogen fixation</keyword>
<dbReference type="SMART" id="SM00387">
    <property type="entry name" value="HATPase_c"/>
    <property type="match status" value="1"/>
</dbReference>
<dbReference type="SMART" id="SM00388">
    <property type="entry name" value="HisKA"/>
    <property type="match status" value="1"/>
</dbReference>
<sequence>MTSPLPLVRTIFDNLTTAVLVFDAQLRVQTINTAAENLLSTSVRKTQGQTPAEVLPLAPQFAEAVARALDSDHAFTEWGMELQLVDGKNLVVDCMITPLVDSNETRSSRVIVELVSTHMHSRIVREENLQSLHDTARESMRAVAHEVKNPLGGLRGAAQLLERELDDDGLKEYTRIIISEADRLRNLVDRMLGPNSKPYFEQLNIHEVLEYICSLMEAETDGAFTVERVYDPSLPEVSADREKLIQAILNIVRNAWQAAGPQGQVTLLTRPQRLFTIGQKVHKLVFRIEVIDDGPGIPPEIGAGAFYPLITGRADGTGLGLSIAQSLIHEHGGLIEYERRDGKTVFGISIPLE</sequence>
<evidence type="ECO:0000256" key="9">
    <source>
        <dbReference type="ARBA" id="ARBA00023231"/>
    </source>
</evidence>
<dbReference type="InterPro" id="IPR005467">
    <property type="entry name" value="His_kinase_dom"/>
</dbReference>
<protein>
    <recommendedName>
        <fullName evidence="11">Sensory histidine kinase/phosphatase NtrB</fullName>
        <ecNumber evidence="2">2.7.13.3</ecNumber>
    </recommendedName>
    <alternativeName>
        <fullName evidence="12">Nitrogen regulation protein NR(II)</fullName>
    </alternativeName>
    <alternativeName>
        <fullName evidence="13">Nitrogen regulator II</fullName>
    </alternativeName>
</protein>
<dbReference type="InterPro" id="IPR000014">
    <property type="entry name" value="PAS"/>
</dbReference>
<evidence type="ECO:0000256" key="10">
    <source>
        <dbReference type="ARBA" id="ARBA00037696"/>
    </source>
</evidence>
<dbReference type="PROSITE" id="PS50109">
    <property type="entry name" value="HIS_KIN"/>
    <property type="match status" value="1"/>
</dbReference>
<evidence type="ECO:0000256" key="12">
    <source>
        <dbReference type="ARBA" id="ARBA00042313"/>
    </source>
</evidence>
<keyword evidence="16" id="KW-1185">Reference proteome</keyword>
<feature type="domain" description="Histidine kinase" evidence="14">
    <location>
        <begin position="142"/>
        <end position="353"/>
    </location>
</feature>
<dbReference type="AlphaFoldDB" id="A0AAE3HLN9"/>
<dbReference type="InterPro" id="IPR035965">
    <property type="entry name" value="PAS-like_dom_sf"/>
</dbReference>
<proteinExistence type="predicted"/>
<gene>
    <name evidence="15" type="ORF">J2T55_001427</name>
</gene>
<dbReference type="CDD" id="cd00082">
    <property type="entry name" value="HisKA"/>
    <property type="match status" value="1"/>
</dbReference>
<keyword evidence="6 15" id="KW-0418">Kinase</keyword>
<dbReference type="InterPro" id="IPR036890">
    <property type="entry name" value="HATPase_C_sf"/>
</dbReference>
<dbReference type="InterPro" id="IPR036097">
    <property type="entry name" value="HisK_dim/P_sf"/>
</dbReference>
<comment type="function">
    <text evidence="10">Member of the two-component regulatory system NtrB/NtrC, which controls expression of the nitrogen-regulated (ntr) genes in response to nitrogen limitation. Under conditions of nitrogen limitation, NtrB autophosphorylates and transfers the phosphoryl group to NtrC. In the presence of nitrogen, acts as a phosphatase that dephosphorylates and inactivates NtrC.</text>
</comment>
<dbReference type="RefSeq" id="WP_259055145.1">
    <property type="nucleotide sequence ID" value="NZ_JANUCT010000008.1"/>
</dbReference>
<evidence type="ECO:0000256" key="11">
    <source>
        <dbReference type="ARBA" id="ARBA00039567"/>
    </source>
</evidence>
<dbReference type="EMBL" id="JANUCT010000008">
    <property type="protein sequence ID" value="MCS3903406.1"/>
    <property type="molecule type" value="Genomic_DNA"/>
</dbReference>
<dbReference type="PANTHER" id="PTHR43065:SF16">
    <property type="entry name" value="SENSORY HISTIDINE KINASE_PHOSPHATASE NTRB"/>
    <property type="match status" value="1"/>
</dbReference>